<protein>
    <recommendedName>
        <fullName evidence="1">Putative Se/S carrier protein-like domain-containing protein</fullName>
    </recommendedName>
</protein>
<dbReference type="EMBL" id="DS990442">
    <property type="protein sequence ID" value="EEQ63147.1"/>
    <property type="molecule type" value="Genomic_DNA"/>
</dbReference>
<sequence length="81" mass="9299">MQKIKQKGDLMQKGYLLFFTTASAFEAEIVCKNLNLTFKLTPTPREFSSDCGIAIYFEVQNSQILQEALQEANIEFEMKIL</sequence>
<evidence type="ECO:0000313" key="3">
    <source>
        <dbReference type="Proteomes" id="UP000003953"/>
    </source>
</evidence>
<organism evidence="2 3">
    <name type="scientific">Helicobacter pullorum MIT 98-5489</name>
    <dbReference type="NCBI Taxonomy" id="537972"/>
    <lineage>
        <taxon>Bacteria</taxon>
        <taxon>Pseudomonadati</taxon>
        <taxon>Campylobacterota</taxon>
        <taxon>Epsilonproteobacteria</taxon>
        <taxon>Campylobacterales</taxon>
        <taxon>Helicobacteraceae</taxon>
        <taxon>Helicobacter</taxon>
    </lineage>
</organism>
<evidence type="ECO:0000259" key="1">
    <source>
        <dbReference type="Pfam" id="PF11823"/>
    </source>
</evidence>
<name>C5EZ32_9HELI</name>
<proteinExistence type="predicted"/>
<dbReference type="Proteomes" id="UP000003953">
    <property type="component" value="Unassembled WGS sequence"/>
</dbReference>
<gene>
    <name evidence="2" type="ORF">HPMG_00604</name>
</gene>
<dbReference type="HOGENOM" id="CLU_167443_0_1_7"/>
<dbReference type="InterPro" id="IPR021778">
    <property type="entry name" value="Se/S_carrier-like"/>
</dbReference>
<keyword evidence="3" id="KW-1185">Reference proteome</keyword>
<feature type="domain" description="Putative Se/S carrier protein-like" evidence="1">
    <location>
        <begin position="14"/>
        <end position="77"/>
    </location>
</feature>
<accession>C5EZ32</accession>
<dbReference type="AlphaFoldDB" id="C5EZ32"/>
<reference evidence="3" key="1">
    <citation type="journal article" date="2014" name="Genome Announc.">
        <title>Draft genome sequences of six enterohepatic helicobacter species isolated from humans and one from rhesus macaques.</title>
        <authorList>
            <person name="Shen Z."/>
            <person name="Sheh A."/>
            <person name="Young S.K."/>
            <person name="Abouelliel A."/>
            <person name="Ward D.V."/>
            <person name="Earl A.M."/>
            <person name="Fox J.G."/>
        </authorList>
    </citation>
    <scope>NUCLEOTIDE SEQUENCE [LARGE SCALE GENOMIC DNA]</scope>
    <source>
        <strain evidence="3">MIT 98-5489</strain>
    </source>
</reference>
<dbReference type="Pfam" id="PF11823">
    <property type="entry name" value="Se_S_carrier"/>
    <property type="match status" value="1"/>
</dbReference>
<evidence type="ECO:0000313" key="2">
    <source>
        <dbReference type="EMBL" id="EEQ63147.1"/>
    </source>
</evidence>